<gene>
    <name evidence="11" type="ORF">F3F73_01535</name>
</gene>
<keyword evidence="4 8" id="KW-0812">Transmembrane</keyword>
<dbReference type="AlphaFoldDB" id="A0A7J4XPC9"/>
<comment type="similarity">
    <text evidence="8">Belongs to the TonB-dependent receptor family.</text>
</comment>
<dbReference type="RefSeq" id="WP_130057846.1">
    <property type="nucleotide sequence ID" value="NZ_JADNPJ010000001.1"/>
</dbReference>
<comment type="caution">
    <text evidence="11">The sequence shown here is derived from an EMBL/GenBank/DDBJ whole genome shotgun (WGS) entry which is preliminary data.</text>
</comment>
<keyword evidence="7 8" id="KW-0998">Cell outer membrane</keyword>
<feature type="chain" id="PRO_5029806131" evidence="9">
    <location>
        <begin position="40"/>
        <end position="1112"/>
    </location>
</feature>
<dbReference type="Pfam" id="PF07715">
    <property type="entry name" value="Plug"/>
    <property type="match status" value="1"/>
</dbReference>
<dbReference type="GO" id="GO:0044718">
    <property type="term" value="P:siderophore transmembrane transport"/>
    <property type="evidence" value="ECO:0007669"/>
    <property type="project" value="TreeGrafter"/>
</dbReference>
<dbReference type="Gene3D" id="2.170.130.10">
    <property type="entry name" value="TonB-dependent receptor, plug domain"/>
    <property type="match status" value="1"/>
</dbReference>
<proteinExistence type="inferred from homology"/>
<dbReference type="SUPFAM" id="SSF49464">
    <property type="entry name" value="Carboxypeptidase regulatory domain-like"/>
    <property type="match status" value="1"/>
</dbReference>
<name>A0A7J4XPC9_9BACE</name>
<evidence type="ECO:0000256" key="5">
    <source>
        <dbReference type="ARBA" id="ARBA00022729"/>
    </source>
</evidence>
<evidence type="ECO:0000256" key="8">
    <source>
        <dbReference type="PROSITE-ProRule" id="PRU01360"/>
    </source>
</evidence>
<evidence type="ECO:0000256" key="9">
    <source>
        <dbReference type="SAM" id="SignalP"/>
    </source>
</evidence>
<keyword evidence="3 8" id="KW-1134">Transmembrane beta strand</keyword>
<accession>A0A7J4XPC9</accession>
<evidence type="ECO:0000256" key="6">
    <source>
        <dbReference type="ARBA" id="ARBA00023136"/>
    </source>
</evidence>
<dbReference type="PANTHER" id="PTHR30069">
    <property type="entry name" value="TONB-DEPENDENT OUTER MEMBRANE RECEPTOR"/>
    <property type="match status" value="1"/>
</dbReference>
<reference evidence="11 12" key="1">
    <citation type="journal article" date="2019" name="Nat. Med.">
        <title>A library of human gut bacterial isolates paired with longitudinal multiomics data enables mechanistic microbiome research.</title>
        <authorList>
            <person name="Poyet M."/>
            <person name="Groussin M."/>
            <person name="Gibbons S.M."/>
            <person name="Avila-Pacheco J."/>
            <person name="Jiang X."/>
            <person name="Kearney S.M."/>
            <person name="Perrotta A.R."/>
            <person name="Berdy B."/>
            <person name="Zhao S."/>
            <person name="Lieberman T.D."/>
            <person name="Swanson P.K."/>
            <person name="Smith M."/>
            <person name="Roesemann S."/>
            <person name="Alexander J.E."/>
            <person name="Rich S.A."/>
            <person name="Livny J."/>
            <person name="Vlamakis H."/>
            <person name="Clish C."/>
            <person name="Bullock K."/>
            <person name="Deik A."/>
            <person name="Scott J."/>
            <person name="Pierce K.A."/>
            <person name="Xavier R.J."/>
            <person name="Alm E.J."/>
        </authorList>
    </citation>
    <scope>NUCLEOTIDE SEQUENCE [LARGE SCALE GENOMIC DNA]</scope>
    <source>
        <strain evidence="11 12">BIOML-A10</strain>
    </source>
</reference>
<evidence type="ECO:0000256" key="7">
    <source>
        <dbReference type="ARBA" id="ARBA00023237"/>
    </source>
</evidence>
<dbReference type="InterPro" id="IPR008969">
    <property type="entry name" value="CarboxyPept-like_regulatory"/>
</dbReference>
<dbReference type="InterPro" id="IPR023997">
    <property type="entry name" value="TonB-dep_OMP_SusC/RagA_CS"/>
</dbReference>
<evidence type="ECO:0000256" key="2">
    <source>
        <dbReference type="ARBA" id="ARBA00022448"/>
    </source>
</evidence>
<dbReference type="SUPFAM" id="SSF56935">
    <property type="entry name" value="Porins"/>
    <property type="match status" value="1"/>
</dbReference>
<evidence type="ECO:0000256" key="4">
    <source>
        <dbReference type="ARBA" id="ARBA00022692"/>
    </source>
</evidence>
<feature type="signal peptide" evidence="9">
    <location>
        <begin position="1"/>
        <end position="39"/>
    </location>
</feature>
<comment type="subcellular location">
    <subcellularLocation>
        <location evidence="1 8">Cell outer membrane</location>
        <topology evidence="1 8">Multi-pass membrane protein</topology>
    </subcellularLocation>
</comment>
<dbReference type="Proteomes" id="UP000422221">
    <property type="component" value="Unassembled WGS sequence"/>
</dbReference>
<keyword evidence="11" id="KW-0675">Receptor</keyword>
<dbReference type="FunFam" id="2.60.40.1120:FF:000003">
    <property type="entry name" value="Outer membrane protein Omp121"/>
    <property type="match status" value="1"/>
</dbReference>
<organism evidence="11 12">
    <name type="scientific">Bacteroides salyersiae</name>
    <dbReference type="NCBI Taxonomy" id="291644"/>
    <lineage>
        <taxon>Bacteria</taxon>
        <taxon>Pseudomonadati</taxon>
        <taxon>Bacteroidota</taxon>
        <taxon>Bacteroidia</taxon>
        <taxon>Bacteroidales</taxon>
        <taxon>Bacteroidaceae</taxon>
        <taxon>Bacteroides</taxon>
    </lineage>
</organism>
<dbReference type="InterPro" id="IPR023996">
    <property type="entry name" value="TonB-dep_OMP_SusC/RagA"/>
</dbReference>
<keyword evidence="6 8" id="KW-0472">Membrane</keyword>
<evidence type="ECO:0000259" key="10">
    <source>
        <dbReference type="Pfam" id="PF07715"/>
    </source>
</evidence>
<evidence type="ECO:0000256" key="3">
    <source>
        <dbReference type="ARBA" id="ARBA00022452"/>
    </source>
</evidence>
<dbReference type="Gene3D" id="2.40.170.20">
    <property type="entry name" value="TonB-dependent receptor, beta-barrel domain"/>
    <property type="match status" value="1"/>
</dbReference>
<evidence type="ECO:0000313" key="11">
    <source>
        <dbReference type="EMBL" id="KAA3770655.1"/>
    </source>
</evidence>
<sequence>MSQKRSKNRFMQDIGLCKPLCAAMILCSWLILSPTTAKAADDVAITQAVDQQSTVKGTVVDINGEPVIGASVKVDGGTTGTITDLDGNFSLLMPAGAKLVISFVGYQTQVITVKPGTPLKVVLKEDAELLDEVVVVGYGTVKRANLTGAVSSVKMDDLKDIPATNLSAVLMGTMPGVSVSESTGNPLANASIKIRTSGSWNSEPPLYVIDGFIRDDTYFNMLDPSEIDNISVLKDAAAAVYGVRGAGGVILVTTKKGKEGKVSVNYSGSVGFSQGVHMPDMMTAYQQATALNDMWREEQRSGSESTYTFFSEQELNDMKNVDYNWLDEAWKTAINTRHVLNVSGGTEKVRYFIGGAYMYSDGNFSNLDVDRFSTRMGLDVSFTKDLKASFNMSYATKSTNMPLNNKDSEPALMYGTFNDLNRTSRWIPAYIDGMPVDYGMTESDTHPLAIFDSGSYRKNRSDDMALSAKLDYNIKWIKGLSASLAMNYSRTSSNGKSLYKPYTVYTFAPVSYSDGDTTYDGRLMSNTLTGSQQLLNGNSYYDGADFGYSYQINPQLNYHIKLNEHDISAMYVYEVAESGSNALSLTAKQMLVDNVENIQGFSKDAITGSSGKGNISRRMSHIARLNYSWADRYLFEGTIRYEASNNFAPDYRWGLFYSLSGSWRISEEKWFRDNVRGVDNLKLRASYGRLGNDKAVLGQWRQSYAFSSNILLLGSSATQMTALKPNLSGLVALNSSWEKTDNYNVGIDLNLTNGLSFDVDGFYKHTFDILDDAKSTFPQSAGVTESTPKLNYGIQNAWGFEFGLGYHKKINSDWSINGKANFSYAMSKVIKKYQNPGIVGTWQDEEGRVRGGEVGYKVWRGNDGKGDGMARSWQDIEDYISYLASHTADGSKESIRVLGLTWEQLRPGMLMYEDRGTTAGNQVPDGIINSAGDNCIISKYDNPPYSYSLNLGFSWKNLTVSALFNGQFGNDVIFDKGFYTTASGGKRTGAFLSESSNQLSEWYGNYAISNEDGSLVNPNARYPRLDSNSLRGERSDFWMRNGHVLRLRTLNASYSVPGKWLSHMGIASCRIFFTANNLWTIINPYPYKDAYVGFWSDYPQIRTFNFGINIGI</sequence>
<feature type="domain" description="TonB-dependent receptor plug" evidence="10">
    <location>
        <begin position="144"/>
        <end position="249"/>
    </location>
</feature>
<dbReference type="EMBL" id="VWMK01000001">
    <property type="protein sequence ID" value="KAA3770655.1"/>
    <property type="molecule type" value="Genomic_DNA"/>
</dbReference>
<evidence type="ECO:0000313" key="12">
    <source>
        <dbReference type="Proteomes" id="UP000422221"/>
    </source>
</evidence>
<dbReference type="NCBIfam" id="TIGR04057">
    <property type="entry name" value="SusC_RagA_signa"/>
    <property type="match status" value="1"/>
</dbReference>
<dbReference type="Pfam" id="PF13715">
    <property type="entry name" value="CarbopepD_reg_2"/>
    <property type="match status" value="1"/>
</dbReference>
<dbReference type="PROSITE" id="PS52016">
    <property type="entry name" value="TONB_DEPENDENT_REC_3"/>
    <property type="match status" value="1"/>
</dbReference>
<dbReference type="InterPro" id="IPR039426">
    <property type="entry name" value="TonB-dep_rcpt-like"/>
</dbReference>
<dbReference type="GO" id="GO:0015344">
    <property type="term" value="F:siderophore uptake transmembrane transporter activity"/>
    <property type="evidence" value="ECO:0007669"/>
    <property type="project" value="TreeGrafter"/>
</dbReference>
<dbReference type="Gene3D" id="2.60.40.1120">
    <property type="entry name" value="Carboxypeptidase-like, regulatory domain"/>
    <property type="match status" value="1"/>
</dbReference>
<dbReference type="InterPro" id="IPR037066">
    <property type="entry name" value="Plug_dom_sf"/>
</dbReference>
<evidence type="ECO:0000256" key="1">
    <source>
        <dbReference type="ARBA" id="ARBA00004571"/>
    </source>
</evidence>
<keyword evidence="5 9" id="KW-0732">Signal</keyword>
<dbReference type="NCBIfam" id="TIGR04056">
    <property type="entry name" value="OMP_RagA_SusC"/>
    <property type="match status" value="1"/>
</dbReference>
<dbReference type="InterPro" id="IPR036942">
    <property type="entry name" value="Beta-barrel_TonB_sf"/>
</dbReference>
<dbReference type="GO" id="GO:0009279">
    <property type="term" value="C:cell outer membrane"/>
    <property type="evidence" value="ECO:0007669"/>
    <property type="project" value="UniProtKB-SubCell"/>
</dbReference>
<keyword evidence="2 8" id="KW-0813">Transport</keyword>
<dbReference type="InterPro" id="IPR012910">
    <property type="entry name" value="Plug_dom"/>
</dbReference>
<protein>
    <submittedName>
        <fullName evidence="11">TonB-dependent receptor</fullName>
    </submittedName>
</protein>
<dbReference type="PANTHER" id="PTHR30069:SF29">
    <property type="entry name" value="HEMOGLOBIN AND HEMOGLOBIN-HAPTOGLOBIN-BINDING PROTEIN 1-RELATED"/>
    <property type="match status" value="1"/>
</dbReference>